<accession>A0A2G6MR27</accession>
<feature type="domain" description="AAA" evidence="1">
    <location>
        <begin position="4"/>
        <end position="174"/>
    </location>
</feature>
<gene>
    <name evidence="2" type="ORF">CSA25_05055</name>
</gene>
<sequence length="256" mass="28332">MRNVLTVAGLKGGTGKSTTALNLSACMALYGKKVLLIDCDPQASVSQWGQMNSKGYDHDLVQVLAGRIRVPDAVAGTDIEGLYILPAGFGLFPISLKLTRRMDNEKLLRLIIDDIEQDYDIIILDSPSSCGYLSIAALTAADWLAAVVNPDEGWVSDFHSLIRIVRYICQSHNIPLGIAGILFNRCNSEKQMEQCAAPEVLEQIRPLIYKTMIPDDEMLDKEHSFLRPLSLYDIKGEASQAYLGMAREIIRAFNLK</sequence>
<name>A0A2G6MR27_9BACT</name>
<dbReference type="Gene3D" id="3.40.50.300">
    <property type="entry name" value="P-loop containing nucleotide triphosphate hydrolases"/>
    <property type="match status" value="1"/>
</dbReference>
<dbReference type="InterPro" id="IPR025669">
    <property type="entry name" value="AAA_dom"/>
</dbReference>
<dbReference type="InterPro" id="IPR027417">
    <property type="entry name" value="P-loop_NTPase"/>
</dbReference>
<evidence type="ECO:0000313" key="2">
    <source>
        <dbReference type="EMBL" id="PIE62461.1"/>
    </source>
</evidence>
<organism evidence="2 3">
    <name type="scientific">Desulfobacter postgatei</name>
    <dbReference type="NCBI Taxonomy" id="2293"/>
    <lineage>
        <taxon>Bacteria</taxon>
        <taxon>Pseudomonadati</taxon>
        <taxon>Thermodesulfobacteriota</taxon>
        <taxon>Desulfobacteria</taxon>
        <taxon>Desulfobacterales</taxon>
        <taxon>Desulfobacteraceae</taxon>
        <taxon>Desulfobacter</taxon>
    </lineage>
</organism>
<dbReference type="CDD" id="cd02042">
    <property type="entry name" value="ParAB_family"/>
    <property type="match status" value="1"/>
</dbReference>
<dbReference type="EMBL" id="PDTI01000042">
    <property type="protein sequence ID" value="PIE62461.1"/>
    <property type="molecule type" value="Genomic_DNA"/>
</dbReference>
<dbReference type="Pfam" id="PF13614">
    <property type="entry name" value="AAA_31"/>
    <property type="match status" value="1"/>
</dbReference>
<dbReference type="InterPro" id="IPR050678">
    <property type="entry name" value="DNA_Partitioning_ATPase"/>
</dbReference>
<evidence type="ECO:0000259" key="1">
    <source>
        <dbReference type="Pfam" id="PF13614"/>
    </source>
</evidence>
<dbReference type="Proteomes" id="UP000231203">
    <property type="component" value="Unassembled WGS sequence"/>
</dbReference>
<dbReference type="PANTHER" id="PTHR13696">
    <property type="entry name" value="P-LOOP CONTAINING NUCLEOSIDE TRIPHOSPHATE HYDROLASE"/>
    <property type="match status" value="1"/>
</dbReference>
<evidence type="ECO:0000313" key="3">
    <source>
        <dbReference type="Proteomes" id="UP000231203"/>
    </source>
</evidence>
<dbReference type="SUPFAM" id="SSF52540">
    <property type="entry name" value="P-loop containing nucleoside triphosphate hydrolases"/>
    <property type="match status" value="1"/>
</dbReference>
<proteinExistence type="predicted"/>
<comment type="caution">
    <text evidence="2">The sequence shown here is derived from an EMBL/GenBank/DDBJ whole genome shotgun (WGS) entry which is preliminary data.</text>
</comment>
<reference evidence="2 3" key="1">
    <citation type="submission" date="2017-10" db="EMBL/GenBank/DDBJ databases">
        <title>Novel microbial diversity and functional potential in the marine mammal oral microbiome.</title>
        <authorList>
            <person name="Dudek N.K."/>
            <person name="Sun C.L."/>
            <person name="Burstein D."/>
            <person name="Kantor R.S."/>
            <person name="Aliaga Goltsman D.S."/>
            <person name="Bik E.M."/>
            <person name="Thomas B.C."/>
            <person name="Banfield J.F."/>
            <person name="Relman D.A."/>
        </authorList>
    </citation>
    <scope>NUCLEOTIDE SEQUENCE [LARGE SCALE GENOMIC DNA]</scope>
    <source>
        <strain evidence="2">DOLJORAL78_47_202</strain>
    </source>
</reference>
<dbReference type="AlphaFoldDB" id="A0A2G6MR27"/>
<protein>
    <submittedName>
        <fullName evidence="2">Chromosome partitioning protein</fullName>
    </submittedName>
</protein>
<dbReference type="PANTHER" id="PTHR13696:SF52">
    <property type="entry name" value="PARA FAMILY PROTEIN CT_582"/>
    <property type="match status" value="1"/>
</dbReference>